<dbReference type="CDD" id="cd07103">
    <property type="entry name" value="ALDH_F5_SSADH_GabD"/>
    <property type="match status" value="1"/>
</dbReference>
<dbReference type="AlphaFoldDB" id="A0A256FSX9"/>
<dbReference type="RefSeq" id="WP_094573914.1">
    <property type="nucleotide sequence ID" value="NZ_JBHEEL010000002.1"/>
</dbReference>
<dbReference type="EMBL" id="NNRK01000017">
    <property type="protein sequence ID" value="OYR17933.1"/>
    <property type="molecule type" value="Genomic_DNA"/>
</dbReference>
<gene>
    <name evidence="4" type="ORF">CEV32_3524</name>
</gene>
<comment type="caution">
    <text evidence="4">The sequence shown here is derived from an EMBL/GenBank/DDBJ whole genome shotgun (WGS) entry which is preliminary data.</text>
</comment>
<evidence type="ECO:0000259" key="3">
    <source>
        <dbReference type="Pfam" id="PF00171"/>
    </source>
</evidence>
<protein>
    <submittedName>
        <fullName evidence="4">Aldehyde dehydrogenase family protein</fullName>
    </submittedName>
</protein>
<proteinExistence type="inferred from homology"/>
<dbReference type="OrthoDB" id="9812625at2"/>
<evidence type="ECO:0000256" key="2">
    <source>
        <dbReference type="ARBA" id="ARBA00023002"/>
    </source>
</evidence>
<dbReference type="Gene3D" id="3.40.605.10">
    <property type="entry name" value="Aldehyde Dehydrogenase, Chain A, domain 1"/>
    <property type="match status" value="1"/>
</dbReference>
<evidence type="ECO:0000256" key="1">
    <source>
        <dbReference type="ARBA" id="ARBA00009986"/>
    </source>
</evidence>
<feature type="domain" description="Aldehyde dehydrogenase" evidence="3">
    <location>
        <begin position="18"/>
        <end position="477"/>
    </location>
</feature>
<dbReference type="Pfam" id="PF00171">
    <property type="entry name" value="Aldedh"/>
    <property type="match status" value="1"/>
</dbReference>
<dbReference type="PANTHER" id="PTHR43353:SF5">
    <property type="entry name" value="SUCCINATE-SEMIALDEHYDE DEHYDROGENASE, MITOCHONDRIAL"/>
    <property type="match status" value="1"/>
</dbReference>
<dbReference type="GO" id="GO:0009450">
    <property type="term" value="P:gamma-aminobutyric acid catabolic process"/>
    <property type="evidence" value="ECO:0007669"/>
    <property type="project" value="TreeGrafter"/>
</dbReference>
<dbReference type="InterPro" id="IPR015590">
    <property type="entry name" value="Aldehyde_DH_dom"/>
</dbReference>
<name>A0A256FSX9_9HYPH</name>
<dbReference type="GO" id="GO:0004777">
    <property type="term" value="F:succinate-semialdehyde dehydrogenase (NAD+) activity"/>
    <property type="evidence" value="ECO:0007669"/>
    <property type="project" value="TreeGrafter"/>
</dbReference>
<keyword evidence="2" id="KW-0560">Oxidoreductase</keyword>
<dbReference type="InterPro" id="IPR016162">
    <property type="entry name" value="Ald_DH_N"/>
</dbReference>
<reference evidence="4 5" key="1">
    <citation type="submission" date="2017-07" db="EMBL/GenBank/DDBJ databases">
        <title>Phylogenetic study on the rhizospheric bacterium Ochrobactrum sp. A44.</title>
        <authorList>
            <person name="Krzyzanowska D.M."/>
            <person name="Ossowicki A."/>
            <person name="Rajewska M."/>
            <person name="Maciag T."/>
            <person name="Kaczynski Z."/>
            <person name="Czerwicka M."/>
            <person name="Jafra S."/>
        </authorList>
    </citation>
    <scope>NUCLEOTIDE SEQUENCE [LARGE SCALE GENOMIC DNA]</scope>
    <source>
        <strain evidence="4 5">PR17</strain>
    </source>
</reference>
<organism evidence="4 5">
    <name type="scientific">Brucella rhizosphaerae</name>
    <dbReference type="NCBI Taxonomy" id="571254"/>
    <lineage>
        <taxon>Bacteria</taxon>
        <taxon>Pseudomonadati</taxon>
        <taxon>Pseudomonadota</taxon>
        <taxon>Alphaproteobacteria</taxon>
        <taxon>Hyphomicrobiales</taxon>
        <taxon>Brucellaceae</taxon>
        <taxon>Brucella/Ochrobactrum group</taxon>
        <taxon>Brucella</taxon>
    </lineage>
</organism>
<evidence type="ECO:0000313" key="5">
    <source>
        <dbReference type="Proteomes" id="UP000216345"/>
    </source>
</evidence>
<dbReference type="PANTHER" id="PTHR43353">
    <property type="entry name" value="SUCCINATE-SEMIALDEHYDE DEHYDROGENASE, MITOCHONDRIAL"/>
    <property type="match status" value="1"/>
</dbReference>
<dbReference type="SUPFAM" id="SSF53720">
    <property type="entry name" value="ALDH-like"/>
    <property type="match status" value="1"/>
</dbReference>
<comment type="similarity">
    <text evidence="1">Belongs to the aldehyde dehydrogenase family.</text>
</comment>
<dbReference type="InterPro" id="IPR016163">
    <property type="entry name" value="Ald_DH_C"/>
</dbReference>
<dbReference type="Proteomes" id="UP000216345">
    <property type="component" value="Unassembled WGS sequence"/>
</dbReference>
<dbReference type="InterPro" id="IPR050740">
    <property type="entry name" value="Aldehyde_DH_Superfamily"/>
</dbReference>
<keyword evidence="5" id="KW-1185">Reference proteome</keyword>
<evidence type="ECO:0000313" key="4">
    <source>
        <dbReference type="EMBL" id="OYR17933.1"/>
    </source>
</evidence>
<dbReference type="InterPro" id="IPR016161">
    <property type="entry name" value="Ald_DH/histidinol_DH"/>
</dbReference>
<dbReference type="FunFam" id="3.40.605.10:FF:000033">
    <property type="entry name" value="NAD-dependent succinate-semialdehyde dehydrogenase"/>
    <property type="match status" value="1"/>
</dbReference>
<sequence>MSNQNAYKDTQLFINGKWVEGQGGKPIDVLNPVSNERIGSVSVASQSQLQAATEAAEKGFKVWKNTSVFERSNILRKAATLLRERADATAHLLTQEQGKPLAEARAEVNVSADIFDWFAEEARRAYGRIIPARDRAVRQTVFKEPVGPVAAFTPWNFPVSQTARKLGAALAAGCSLVVKPSEDTPAAAAVLAQVLHEAGIPDGVVNFVYGVPADISNYLIAHPAIRKVSFTGSVPVGKHLASLAGKHMKPATMELGGHAPVLVFGDADIEAAAKTMSQSKFRNAGQVCVSPTRFLVEECAIDQFVDIFVTETKRLTVGSGLDVENNMGPLVSERRLEAIESLVADAREHGAKLATGGKRIGNSGNFYEPTVLTNITRDMRIMNEEPFGPVALMIPFQDIDEALQEANRLPFGLASYAFTKSAATISELERGIEVGMLSINHLGLALPETPFGGVKDSGYGSEGGSEAIESYLTTKFVSERHLL</sequence>
<dbReference type="FunFam" id="3.40.309.10:FF:000009">
    <property type="entry name" value="Aldehyde dehydrogenase A"/>
    <property type="match status" value="1"/>
</dbReference>
<dbReference type="Gene3D" id="3.40.309.10">
    <property type="entry name" value="Aldehyde Dehydrogenase, Chain A, domain 2"/>
    <property type="match status" value="1"/>
</dbReference>
<accession>A0A256FSX9</accession>